<dbReference type="PROSITE" id="PS50102">
    <property type="entry name" value="RRM"/>
    <property type="match status" value="1"/>
</dbReference>
<dbReference type="OrthoDB" id="6492012at2759"/>
<dbReference type="InterPro" id="IPR036047">
    <property type="entry name" value="F-box-like_dom_sf"/>
</dbReference>
<dbReference type="SUPFAM" id="SSF54928">
    <property type="entry name" value="RNA-binding domain, RBD"/>
    <property type="match status" value="1"/>
</dbReference>
<evidence type="ECO:0000256" key="2">
    <source>
        <dbReference type="PROSITE-ProRule" id="PRU00176"/>
    </source>
</evidence>
<evidence type="ECO:0000313" key="4">
    <source>
        <dbReference type="EMBL" id="JAB90209.1"/>
    </source>
</evidence>
<name>W8BKW1_CERCA</name>
<dbReference type="InterPro" id="IPR035979">
    <property type="entry name" value="RBD_domain_sf"/>
</dbReference>
<dbReference type="InterPro" id="IPR012677">
    <property type="entry name" value="Nucleotide-bd_a/b_plait_sf"/>
</dbReference>
<dbReference type="PANTHER" id="PTHR13318">
    <property type="entry name" value="PARTNER OF PAIRED, ISOFORM B-RELATED"/>
    <property type="match status" value="1"/>
</dbReference>
<dbReference type="EMBL" id="GAMC01016346">
    <property type="protein sequence ID" value="JAB90209.1"/>
    <property type="molecule type" value="mRNA"/>
</dbReference>
<evidence type="ECO:0000259" key="3">
    <source>
        <dbReference type="PROSITE" id="PS50102"/>
    </source>
</evidence>
<dbReference type="SUPFAM" id="SSF81383">
    <property type="entry name" value="F-box domain"/>
    <property type="match status" value="1"/>
</dbReference>
<dbReference type="Gene3D" id="3.30.70.330">
    <property type="match status" value="1"/>
</dbReference>
<dbReference type="SMART" id="SM00360">
    <property type="entry name" value="RRM"/>
    <property type="match status" value="1"/>
</dbReference>
<keyword evidence="1 2" id="KW-0694">RNA-binding</keyword>
<dbReference type="SUPFAM" id="SSF52047">
    <property type="entry name" value="RNI-like"/>
    <property type="match status" value="1"/>
</dbReference>
<proteinExistence type="evidence at transcript level"/>
<evidence type="ECO:0000256" key="1">
    <source>
        <dbReference type="ARBA" id="ARBA00022884"/>
    </source>
</evidence>
<organism evidence="4">
    <name type="scientific">Ceratitis capitata</name>
    <name type="common">Mediterranean fruit fly</name>
    <name type="synonym">Tephritis capitata</name>
    <dbReference type="NCBI Taxonomy" id="7213"/>
    <lineage>
        <taxon>Eukaryota</taxon>
        <taxon>Metazoa</taxon>
        <taxon>Ecdysozoa</taxon>
        <taxon>Arthropoda</taxon>
        <taxon>Hexapoda</taxon>
        <taxon>Insecta</taxon>
        <taxon>Pterygota</taxon>
        <taxon>Neoptera</taxon>
        <taxon>Endopterygota</taxon>
        <taxon>Diptera</taxon>
        <taxon>Brachycera</taxon>
        <taxon>Muscomorpha</taxon>
        <taxon>Tephritoidea</taxon>
        <taxon>Tephritidae</taxon>
        <taxon>Ceratitis</taxon>
        <taxon>Ceratitis</taxon>
    </lineage>
</organism>
<dbReference type="InterPro" id="IPR001810">
    <property type="entry name" value="F-box_dom"/>
</dbReference>
<feature type="domain" description="RRM" evidence="3">
    <location>
        <begin position="11"/>
        <end position="79"/>
    </location>
</feature>
<dbReference type="Pfam" id="PF00076">
    <property type="entry name" value="RRM_1"/>
    <property type="match status" value="1"/>
</dbReference>
<dbReference type="AlphaFoldDB" id="W8BKW1"/>
<reference evidence="4" key="2">
    <citation type="journal article" date="2014" name="BMC Genomics">
        <title>A genomic perspective to assessing quality of mass-reared SIT flies used in Mediterranean fruit fly (Ceratitis capitata) eradication in California.</title>
        <authorList>
            <person name="Calla B."/>
            <person name="Hall B."/>
            <person name="Hou S."/>
            <person name="Geib S.M."/>
        </authorList>
    </citation>
    <scope>NUCLEOTIDE SEQUENCE</scope>
</reference>
<accession>W8BKW1</accession>
<dbReference type="GO" id="GO:0031146">
    <property type="term" value="P:SCF-dependent proteasomal ubiquitin-dependent protein catabolic process"/>
    <property type="evidence" value="ECO:0007669"/>
    <property type="project" value="TreeGrafter"/>
</dbReference>
<dbReference type="InterPro" id="IPR000504">
    <property type="entry name" value="RRM_dom"/>
</dbReference>
<dbReference type="GO" id="GO:0003723">
    <property type="term" value="F:RNA binding"/>
    <property type="evidence" value="ECO:0007669"/>
    <property type="project" value="UniProtKB-UniRule"/>
</dbReference>
<protein>
    <recommendedName>
        <fullName evidence="3">RRM domain-containing protein</fullName>
    </recommendedName>
</protein>
<dbReference type="Gene3D" id="3.80.10.10">
    <property type="entry name" value="Ribonuclease Inhibitor"/>
    <property type="match status" value="1"/>
</dbReference>
<reference evidence="4" key="1">
    <citation type="submission" date="2013-07" db="EMBL/GenBank/DDBJ databases">
        <authorList>
            <person name="Geib S."/>
        </authorList>
    </citation>
    <scope>NUCLEOTIDE SEQUENCE</scope>
</reference>
<dbReference type="InterPro" id="IPR032675">
    <property type="entry name" value="LRR_dom_sf"/>
</dbReference>
<dbReference type="Pfam" id="PF00646">
    <property type="entry name" value="F-box"/>
    <property type="match status" value="1"/>
</dbReference>
<dbReference type="GO" id="GO:0019005">
    <property type="term" value="C:SCF ubiquitin ligase complex"/>
    <property type="evidence" value="ECO:0007669"/>
    <property type="project" value="TreeGrafter"/>
</dbReference>
<sequence>MTSTEGNVRRNNIYISKMPNEMSGNQLWPHFSKFGKVVMVRIESDVSDEYQRAFISFRDTGAASRVLRKKFHTVNGFRLPVFPIDNWNQPAADNACYCWPSDGKLNKTTDIAMPLNGSNMLSLNDDCLEIICASLNLRDQVRFANVCERFREVFTMFSKREYKTLQLDSIRKLTLGEKRDFFRLTGNNIEHIIGNIPMEVQDRVIQCMAVHCPNVKKLCLDDIPIMPDCFTRLMSSMTKLEELTWCERYYHDEFTESLQHLTKLRSLSVCGGSVFFTGKNIRLLVNVRELKLFSCKNLDTTNLIDACKALKDLTSLDIRRCLHISEIFYSNLNIYCKNLEVLKMSYPNVAFARVALLPKLKQFELLDYVPTGILDYAIFDALVQHKAKQLEVLKIVAKNALNSQHITLISKLKQLKVLFLANNDAVTDCALRKLSKLRQLEELTIRGCAKATSRGLLDLFKNCGKLHYINVQFCKNITCEFVKEATFVLKAEKSKRKMPLQLLVYGSSINYFALSLCHEYLATKRESFFEIVFHNSNPYLGLDDGVDVYDTWEGDCWIDEEDNTFSSLDSSDDFYFPLSEQYDDDLE</sequence>